<dbReference type="GeneID" id="92841311"/>
<dbReference type="Proteomes" id="UP000016511">
    <property type="component" value="Unassembled WGS sequence"/>
</dbReference>
<keyword evidence="3" id="KW-1185">Reference proteome</keyword>
<keyword evidence="1" id="KW-0175">Coiled coil</keyword>
<accession>U1YFG6</accession>
<evidence type="ECO:0000313" key="2">
    <source>
        <dbReference type="EMBL" id="ERI10817.1"/>
    </source>
</evidence>
<dbReference type="STRING" id="649747.HMPREF0083_01073"/>
<evidence type="ECO:0000313" key="3">
    <source>
        <dbReference type="Proteomes" id="UP000016511"/>
    </source>
</evidence>
<dbReference type="AlphaFoldDB" id="U1YFG6"/>
<name>U1YFG6_ANEAE</name>
<gene>
    <name evidence="2" type="ORF">HMPREF0083_01073</name>
</gene>
<dbReference type="RefSeq" id="WP_021624266.1">
    <property type="nucleotide sequence ID" value="NZ_KE952897.1"/>
</dbReference>
<organism evidence="2 3">
    <name type="scientific">Aneurinibacillus aneurinilyticus ATCC 12856</name>
    <dbReference type="NCBI Taxonomy" id="649747"/>
    <lineage>
        <taxon>Bacteria</taxon>
        <taxon>Bacillati</taxon>
        <taxon>Bacillota</taxon>
        <taxon>Bacilli</taxon>
        <taxon>Bacillales</taxon>
        <taxon>Paenibacillaceae</taxon>
        <taxon>Aneurinibacillus group</taxon>
        <taxon>Aneurinibacillus</taxon>
    </lineage>
</organism>
<dbReference type="HOGENOM" id="CLU_2731181_0_0_9"/>
<feature type="coiled-coil region" evidence="1">
    <location>
        <begin position="1"/>
        <end position="31"/>
    </location>
</feature>
<dbReference type="EMBL" id="AWSJ01000066">
    <property type="protein sequence ID" value="ERI10817.1"/>
    <property type="molecule type" value="Genomic_DNA"/>
</dbReference>
<sequence>MSRLEKILEVMEIAKRDAKRLLELSKQYEDAGEYEISKIVWSGHKLAMKEYHEASYFYTKIAAWSGDSQTA</sequence>
<comment type="caution">
    <text evidence="2">The sequence shown here is derived from an EMBL/GenBank/DDBJ whole genome shotgun (WGS) entry which is preliminary data.</text>
</comment>
<evidence type="ECO:0000256" key="1">
    <source>
        <dbReference type="SAM" id="Coils"/>
    </source>
</evidence>
<protein>
    <submittedName>
        <fullName evidence="2">Uncharacterized protein</fullName>
    </submittedName>
</protein>
<proteinExistence type="predicted"/>
<dbReference type="PATRIC" id="fig|649747.3.peg.972"/>
<reference evidence="2 3" key="1">
    <citation type="submission" date="2013-08" db="EMBL/GenBank/DDBJ databases">
        <authorList>
            <person name="Weinstock G."/>
            <person name="Sodergren E."/>
            <person name="Wylie T."/>
            <person name="Fulton L."/>
            <person name="Fulton R."/>
            <person name="Fronick C."/>
            <person name="O'Laughlin M."/>
            <person name="Godfrey J."/>
            <person name="Miner T."/>
            <person name="Herter B."/>
            <person name="Appelbaum E."/>
            <person name="Cordes M."/>
            <person name="Lek S."/>
            <person name="Wollam A."/>
            <person name="Pepin K.H."/>
            <person name="Palsikar V.B."/>
            <person name="Mitreva M."/>
            <person name="Wilson R.K."/>
        </authorList>
    </citation>
    <scope>NUCLEOTIDE SEQUENCE [LARGE SCALE GENOMIC DNA]</scope>
    <source>
        <strain evidence="2 3">ATCC 12856</strain>
    </source>
</reference>